<evidence type="ECO:0000313" key="2">
    <source>
        <dbReference type="EMBL" id="KAK9872435.1"/>
    </source>
</evidence>
<dbReference type="Proteomes" id="UP001431783">
    <property type="component" value="Unassembled WGS sequence"/>
</dbReference>
<protein>
    <recommendedName>
        <fullName evidence="4">Cuticle protein</fullName>
    </recommendedName>
</protein>
<accession>A0AAW1TX82</accession>
<evidence type="ECO:0000313" key="3">
    <source>
        <dbReference type="Proteomes" id="UP001431783"/>
    </source>
</evidence>
<feature type="signal peptide" evidence="1">
    <location>
        <begin position="1"/>
        <end position="18"/>
    </location>
</feature>
<gene>
    <name evidence="2" type="ORF">WA026_017893</name>
</gene>
<keyword evidence="1" id="KW-0732">Signal</keyword>
<dbReference type="AlphaFoldDB" id="A0AAW1TX82"/>
<comment type="caution">
    <text evidence="2">The sequence shown here is derived from an EMBL/GenBank/DDBJ whole genome shotgun (WGS) entry which is preliminary data.</text>
</comment>
<name>A0AAW1TX82_9CUCU</name>
<dbReference type="EMBL" id="JARQZJ010000011">
    <property type="protein sequence ID" value="KAK9872435.1"/>
    <property type="molecule type" value="Genomic_DNA"/>
</dbReference>
<feature type="chain" id="PRO_5043665573" description="Cuticle protein" evidence="1">
    <location>
        <begin position="19"/>
        <end position="159"/>
    </location>
</feature>
<evidence type="ECO:0000256" key="1">
    <source>
        <dbReference type="SAM" id="SignalP"/>
    </source>
</evidence>
<evidence type="ECO:0008006" key="4">
    <source>
        <dbReference type="Google" id="ProtNLM"/>
    </source>
</evidence>
<proteinExistence type="predicted"/>
<sequence length="159" mass="15242">MNCISAVVFFAALAFSSASLVAPLAYAAIPTGAVIQGPSSRTTVVGPDGSSISSVAPGGTIVSDHGATIVAQAAPAAVISPAAHHVAYAAAPVAHVAYAAAPALAVPAVSHYSAAWAPHALAYGAVPALGGVAAEKTVVAGPSGTIAQTKAVNAPVTVW</sequence>
<organism evidence="2 3">
    <name type="scientific">Henosepilachna vigintioctopunctata</name>
    <dbReference type="NCBI Taxonomy" id="420089"/>
    <lineage>
        <taxon>Eukaryota</taxon>
        <taxon>Metazoa</taxon>
        <taxon>Ecdysozoa</taxon>
        <taxon>Arthropoda</taxon>
        <taxon>Hexapoda</taxon>
        <taxon>Insecta</taxon>
        <taxon>Pterygota</taxon>
        <taxon>Neoptera</taxon>
        <taxon>Endopterygota</taxon>
        <taxon>Coleoptera</taxon>
        <taxon>Polyphaga</taxon>
        <taxon>Cucujiformia</taxon>
        <taxon>Coccinelloidea</taxon>
        <taxon>Coccinellidae</taxon>
        <taxon>Epilachninae</taxon>
        <taxon>Epilachnini</taxon>
        <taxon>Henosepilachna</taxon>
    </lineage>
</organism>
<keyword evidence="3" id="KW-1185">Reference proteome</keyword>
<reference evidence="2 3" key="1">
    <citation type="submission" date="2023-03" db="EMBL/GenBank/DDBJ databases">
        <title>Genome insight into feeding habits of ladybird beetles.</title>
        <authorList>
            <person name="Li H.-S."/>
            <person name="Huang Y.-H."/>
            <person name="Pang H."/>
        </authorList>
    </citation>
    <scope>NUCLEOTIDE SEQUENCE [LARGE SCALE GENOMIC DNA]</scope>
    <source>
        <strain evidence="2">SYSU_2023b</strain>
        <tissue evidence="2">Whole body</tissue>
    </source>
</reference>